<proteinExistence type="inferred from homology"/>
<dbReference type="SMART" id="SM00213">
    <property type="entry name" value="UBQ"/>
    <property type="match status" value="1"/>
</dbReference>
<dbReference type="InterPro" id="IPR022617">
    <property type="entry name" value="Rad60/SUMO-like_dom"/>
</dbReference>
<dbReference type="Proteomes" id="UP000554482">
    <property type="component" value="Unassembled WGS sequence"/>
</dbReference>
<evidence type="ECO:0000259" key="3">
    <source>
        <dbReference type="PROSITE" id="PS50053"/>
    </source>
</evidence>
<feature type="domain" description="Ubiquitin-like" evidence="3">
    <location>
        <begin position="24"/>
        <end position="99"/>
    </location>
</feature>
<feature type="region of interest" description="Disordered" evidence="2">
    <location>
        <begin position="1"/>
        <end position="20"/>
    </location>
</feature>
<dbReference type="GO" id="GO:0005634">
    <property type="term" value="C:nucleus"/>
    <property type="evidence" value="ECO:0007669"/>
    <property type="project" value="UniProtKB-SubCell"/>
</dbReference>
<dbReference type="PROSITE" id="PS50053">
    <property type="entry name" value="UBIQUITIN_2"/>
    <property type="match status" value="1"/>
</dbReference>
<keyword evidence="5" id="KW-1185">Reference proteome</keyword>
<accession>A0A7J6VXD4</accession>
<evidence type="ECO:0000256" key="2">
    <source>
        <dbReference type="SAM" id="MobiDB-lite"/>
    </source>
</evidence>
<dbReference type="SUPFAM" id="SSF54236">
    <property type="entry name" value="Ubiquitin-like"/>
    <property type="match status" value="1"/>
</dbReference>
<reference evidence="4 5" key="1">
    <citation type="submission" date="2020-06" db="EMBL/GenBank/DDBJ databases">
        <title>Transcriptomic and genomic resources for Thalictrum thalictroides and T. hernandezii: Facilitating candidate gene discovery in an emerging model plant lineage.</title>
        <authorList>
            <person name="Arias T."/>
            <person name="Riano-Pachon D.M."/>
            <person name="Di Stilio V.S."/>
        </authorList>
    </citation>
    <scope>NUCLEOTIDE SEQUENCE [LARGE SCALE GENOMIC DNA]</scope>
    <source>
        <strain evidence="5">cv. WT478/WT964</strain>
        <tissue evidence="4">Leaves</tissue>
    </source>
</reference>
<dbReference type="Pfam" id="PF11976">
    <property type="entry name" value="Rad60-SLD"/>
    <property type="match status" value="1"/>
</dbReference>
<dbReference type="InterPro" id="IPR029071">
    <property type="entry name" value="Ubiquitin-like_domsf"/>
</dbReference>
<gene>
    <name evidence="4" type="ORF">FRX31_021145</name>
</gene>
<evidence type="ECO:0000313" key="4">
    <source>
        <dbReference type="EMBL" id="KAF5189268.1"/>
    </source>
</evidence>
<dbReference type="OrthoDB" id="442921at2759"/>
<protein>
    <recommendedName>
        <fullName evidence="1">Small ubiquitin-related modifier</fullName>
        <shortName evidence="1">SUMO</shortName>
    </recommendedName>
</protein>
<organism evidence="4 5">
    <name type="scientific">Thalictrum thalictroides</name>
    <name type="common">Rue-anemone</name>
    <name type="synonym">Anemone thalictroides</name>
    <dbReference type="NCBI Taxonomy" id="46969"/>
    <lineage>
        <taxon>Eukaryota</taxon>
        <taxon>Viridiplantae</taxon>
        <taxon>Streptophyta</taxon>
        <taxon>Embryophyta</taxon>
        <taxon>Tracheophyta</taxon>
        <taxon>Spermatophyta</taxon>
        <taxon>Magnoliopsida</taxon>
        <taxon>Ranunculales</taxon>
        <taxon>Ranunculaceae</taxon>
        <taxon>Thalictroideae</taxon>
        <taxon>Thalictrum</taxon>
    </lineage>
</organism>
<name>A0A7J6VXD4_THATH</name>
<comment type="similarity">
    <text evidence="1">Belongs to the ubiquitin family. SUMO subfamily.</text>
</comment>
<comment type="subcellular location">
    <subcellularLocation>
        <location evidence="1">Nucleus</location>
    </subcellularLocation>
</comment>
<evidence type="ECO:0000313" key="5">
    <source>
        <dbReference type="Proteomes" id="UP000554482"/>
    </source>
</evidence>
<dbReference type="EMBL" id="JABWDY010025710">
    <property type="protein sequence ID" value="KAF5189268.1"/>
    <property type="molecule type" value="Genomic_DNA"/>
</dbReference>
<keyword evidence="1" id="KW-0539">Nucleus</keyword>
<dbReference type="InterPro" id="IPR000626">
    <property type="entry name" value="Ubiquitin-like_dom"/>
</dbReference>
<comment type="caution">
    <text evidence="4">The sequence shown here is derived from an EMBL/GenBank/DDBJ whole genome shotgun (WGS) entry which is preliminary data.</text>
</comment>
<dbReference type="Gene3D" id="3.10.20.90">
    <property type="entry name" value="Phosphatidylinositol 3-kinase Catalytic Subunit, Chain A, domain 1"/>
    <property type="match status" value="1"/>
</dbReference>
<dbReference type="PANTHER" id="PTHR10562">
    <property type="entry name" value="SMALL UBIQUITIN-RELATED MODIFIER"/>
    <property type="match status" value="1"/>
</dbReference>
<evidence type="ECO:0000256" key="1">
    <source>
        <dbReference type="RuleBase" id="RU361190"/>
    </source>
</evidence>
<keyword evidence="1" id="KW-0833">Ubl conjugation pathway</keyword>
<sequence>MSIVGKKRGRDEDTELQQDQPSFVNLKVKGQDGKEVFFRVKRNIHLGKLLSLYCEKQSLEFNAIAFLYDGRYIKKKNTPAQLGMEDGDEIDAMLHQMSG</sequence>
<dbReference type="AlphaFoldDB" id="A0A7J6VXD4"/>